<dbReference type="PROSITE" id="PS51007">
    <property type="entry name" value="CYTC"/>
    <property type="match status" value="1"/>
</dbReference>
<keyword evidence="2 6" id="KW-0349">Heme</keyword>
<dbReference type="HOGENOM" id="CLU_2048523_0_0_7"/>
<dbReference type="SUPFAM" id="SSF46626">
    <property type="entry name" value="Cytochrome c"/>
    <property type="match status" value="1"/>
</dbReference>
<dbReference type="eggNOG" id="COG2863">
    <property type="taxonomic scope" value="Bacteria"/>
</dbReference>
<dbReference type="PATRIC" id="fig|929558.5.peg.1163"/>
<comment type="caution">
    <text evidence="9">The sequence shown here is derived from an EMBL/GenBank/DDBJ whole genome shotgun (WGS) entry which is preliminary data.</text>
</comment>
<keyword evidence="10" id="KW-1185">Reference proteome</keyword>
<name>B6BGR4_SULGG</name>
<proteinExistence type="predicted"/>
<feature type="signal peptide" evidence="7">
    <location>
        <begin position="1"/>
        <end position="17"/>
    </location>
</feature>
<keyword evidence="4" id="KW-0249">Electron transport</keyword>
<evidence type="ECO:0000256" key="7">
    <source>
        <dbReference type="SAM" id="SignalP"/>
    </source>
</evidence>
<dbReference type="GO" id="GO:0046872">
    <property type="term" value="F:metal ion binding"/>
    <property type="evidence" value="ECO:0007669"/>
    <property type="project" value="UniProtKB-KW"/>
</dbReference>
<evidence type="ECO:0000256" key="6">
    <source>
        <dbReference type="PROSITE-ProRule" id="PRU00433"/>
    </source>
</evidence>
<accession>B6BGR4</accession>
<dbReference type="PANTHER" id="PTHR33751:SF9">
    <property type="entry name" value="CYTOCHROME C4"/>
    <property type="match status" value="1"/>
</dbReference>
<dbReference type="EMBL" id="AFRZ01000001">
    <property type="protein sequence ID" value="EHP29695.1"/>
    <property type="molecule type" value="Genomic_DNA"/>
</dbReference>
<accession>H1FZ00</accession>
<evidence type="ECO:0000313" key="9">
    <source>
        <dbReference type="EMBL" id="EHP29695.1"/>
    </source>
</evidence>
<feature type="domain" description="Cytochrome c" evidence="8">
    <location>
        <begin position="29"/>
        <end position="118"/>
    </location>
</feature>
<dbReference type="GO" id="GO:0020037">
    <property type="term" value="F:heme binding"/>
    <property type="evidence" value="ECO:0007669"/>
    <property type="project" value="InterPro"/>
</dbReference>
<dbReference type="GO" id="GO:0009055">
    <property type="term" value="F:electron transfer activity"/>
    <property type="evidence" value="ECO:0007669"/>
    <property type="project" value="InterPro"/>
</dbReference>
<organism evidence="9 10">
    <name type="scientific">Sulfurimonas gotlandica (strain DSM 19862 / JCM 16533 / GD1)</name>
    <dbReference type="NCBI Taxonomy" id="929558"/>
    <lineage>
        <taxon>Bacteria</taxon>
        <taxon>Pseudomonadati</taxon>
        <taxon>Campylobacterota</taxon>
        <taxon>Epsilonproteobacteria</taxon>
        <taxon>Campylobacterales</taxon>
        <taxon>Sulfurimonadaceae</taxon>
        <taxon>Sulfurimonas</taxon>
    </lineage>
</organism>
<dbReference type="OrthoDB" id="5340148at2"/>
<dbReference type="PANTHER" id="PTHR33751">
    <property type="entry name" value="CBB3-TYPE CYTOCHROME C OXIDASE SUBUNIT FIXP"/>
    <property type="match status" value="1"/>
</dbReference>
<dbReference type="STRING" id="929558.SMGD1_1171"/>
<evidence type="ECO:0000313" key="10">
    <source>
        <dbReference type="Proteomes" id="UP000006431"/>
    </source>
</evidence>
<dbReference type="RefSeq" id="WP_008336554.1">
    <property type="nucleotide sequence ID" value="NZ_AFRZ01000001.1"/>
</dbReference>
<evidence type="ECO:0000256" key="1">
    <source>
        <dbReference type="ARBA" id="ARBA00022448"/>
    </source>
</evidence>
<reference evidence="9 10" key="1">
    <citation type="journal article" date="2012" name="Proc. Natl. Acad. Sci. U.S.A.">
        <title>Genome and physiology of a model Epsilonproteobacterium responsible for sulfide detoxification in marine oxygen depletion zones.</title>
        <authorList>
            <person name="Grote J."/>
            <person name="Schott T."/>
            <person name="Bruckner C.G."/>
            <person name="Glockner F.O."/>
            <person name="Jost G."/>
            <person name="Teeling H."/>
            <person name="Labrenz M."/>
            <person name="Jurgens K."/>
        </authorList>
    </citation>
    <scope>NUCLEOTIDE SEQUENCE [LARGE SCALE GENOMIC DNA]</scope>
    <source>
        <strain evidence="9 10">GD1</strain>
    </source>
</reference>
<protein>
    <submittedName>
        <fullName evidence="9">Periplasmic cytochrome c</fullName>
    </submittedName>
</protein>
<evidence type="ECO:0000256" key="2">
    <source>
        <dbReference type="ARBA" id="ARBA00022617"/>
    </source>
</evidence>
<evidence type="ECO:0000256" key="5">
    <source>
        <dbReference type="ARBA" id="ARBA00023004"/>
    </source>
</evidence>
<sequence length="119" mass="12853">MKKMILCALVASATLLAADSAPAYKSGVLLPANGEAIYKQDCIQCHAADGKQTTMDSSTRVVYASINGLDAAKLAKELKDYRYGSVNKYGYGQLMKSTLVDLSYEEIDALAEYISTNIK</sequence>
<dbReference type="Gene3D" id="1.10.760.10">
    <property type="entry name" value="Cytochrome c-like domain"/>
    <property type="match status" value="1"/>
</dbReference>
<keyword evidence="5 6" id="KW-0408">Iron</keyword>
<dbReference type="InterPro" id="IPR050597">
    <property type="entry name" value="Cytochrome_c_Oxidase_Subunit"/>
</dbReference>
<dbReference type="Pfam" id="PF00034">
    <property type="entry name" value="Cytochrom_C"/>
    <property type="match status" value="1"/>
</dbReference>
<evidence type="ECO:0000256" key="3">
    <source>
        <dbReference type="ARBA" id="ARBA00022723"/>
    </source>
</evidence>
<dbReference type="InterPro" id="IPR009056">
    <property type="entry name" value="Cyt_c-like_dom"/>
</dbReference>
<dbReference type="Proteomes" id="UP000006431">
    <property type="component" value="Unassembled WGS sequence"/>
</dbReference>
<evidence type="ECO:0000256" key="4">
    <source>
        <dbReference type="ARBA" id="ARBA00022982"/>
    </source>
</evidence>
<keyword evidence="7" id="KW-0732">Signal</keyword>
<dbReference type="InterPro" id="IPR036909">
    <property type="entry name" value="Cyt_c-like_dom_sf"/>
</dbReference>
<feature type="chain" id="PRO_5002842964" evidence="7">
    <location>
        <begin position="18"/>
        <end position="119"/>
    </location>
</feature>
<keyword evidence="3 6" id="KW-0479">Metal-binding</keyword>
<dbReference type="AlphaFoldDB" id="B6BGR4"/>
<evidence type="ECO:0000259" key="8">
    <source>
        <dbReference type="PROSITE" id="PS51007"/>
    </source>
</evidence>
<keyword evidence="1" id="KW-0813">Transport</keyword>
<gene>
    <name evidence="9" type="ORF">SMGD1_1171</name>
</gene>